<keyword evidence="3" id="KW-1185">Reference proteome</keyword>
<dbReference type="AlphaFoldDB" id="A0A067MS37"/>
<name>A0A067MS37_BOTB1</name>
<dbReference type="HOGENOM" id="CLU_056788_1_8_1"/>
<protein>
    <recommendedName>
        <fullName evidence="1">Terminase ATPase subunit N-terminal domain-containing protein</fullName>
    </recommendedName>
</protein>
<organism evidence="2 3">
    <name type="scientific">Botryobasidium botryosum (strain FD-172 SS1)</name>
    <dbReference type="NCBI Taxonomy" id="930990"/>
    <lineage>
        <taxon>Eukaryota</taxon>
        <taxon>Fungi</taxon>
        <taxon>Dikarya</taxon>
        <taxon>Basidiomycota</taxon>
        <taxon>Agaricomycotina</taxon>
        <taxon>Agaricomycetes</taxon>
        <taxon>Cantharellales</taxon>
        <taxon>Botryobasidiaceae</taxon>
        <taxon>Botryobasidium</taxon>
    </lineage>
</organism>
<evidence type="ECO:0000313" key="3">
    <source>
        <dbReference type="Proteomes" id="UP000027195"/>
    </source>
</evidence>
<evidence type="ECO:0000259" key="1">
    <source>
        <dbReference type="Pfam" id="PF06056"/>
    </source>
</evidence>
<dbReference type="InParanoid" id="A0A067MS37"/>
<reference evidence="3" key="1">
    <citation type="journal article" date="2014" name="Proc. Natl. Acad. Sci. U.S.A.">
        <title>Extensive sampling of basidiomycete genomes demonstrates inadequacy of the white-rot/brown-rot paradigm for wood decay fungi.</title>
        <authorList>
            <person name="Riley R."/>
            <person name="Salamov A.A."/>
            <person name="Brown D.W."/>
            <person name="Nagy L.G."/>
            <person name="Floudas D."/>
            <person name="Held B.W."/>
            <person name="Levasseur A."/>
            <person name="Lombard V."/>
            <person name="Morin E."/>
            <person name="Otillar R."/>
            <person name="Lindquist E.A."/>
            <person name="Sun H."/>
            <person name="LaButti K.M."/>
            <person name="Schmutz J."/>
            <person name="Jabbour D."/>
            <person name="Luo H."/>
            <person name="Baker S.E."/>
            <person name="Pisabarro A.G."/>
            <person name="Walton J.D."/>
            <person name="Blanchette R.A."/>
            <person name="Henrissat B."/>
            <person name="Martin F."/>
            <person name="Cullen D."/>
            <person name="Hibbett D.S."/>
            <person name="Grigoriev I.V."/>
        </authorList>
    </citation>
    <scope>NUCLEOTIDE SEQUENCE [LARGE SCALE GENOMIC DNA]</scope>
    <source>
        <strain evidence="3">FD-172 SS1</strain>
    </source>
</reference>
<dbReference type="SUPFAM" id="SSF46689">
    <property type="entry name" value="Homeodomain-like"/>
    <property type="match status" value="1"/>
</dbReference>
<dbReference type="EMBL" id="KL198021">
    <property type="protein sequence ID" value="KDQ18404.1"/>
    <property type="molecule type" value="Genomic_DNA"/>
</dbReference>
<dbReference type="OrthoDB" id="3255572at2759"/>
<gene>
    <name evidence="2" type="ORF">BOTBODRAFT_91807</name>
</gene>
<dbReference type="InterPro" id="IPR010332">
    <property type="entry name" value="ATPase_terminase-su_N"/>
</dbReference>
<evidence type="ECO:0000313" key="2">
    <source>
        <dbReference type="EMBL" id="KDQ18404.1"/>
    </source>
</evidence>
<dbReference type="Pfam" id="PF06056">
    <property type="entry name" value="Terminase_5"/>
    <property type="match status" value="1"/>
</dbReference>
<feature type="non-terminal residue" evidence="2">
    <location>
        <position position="147"/>
    </location>
</feature>
<dbReference type="STRING" id="930990.A0A067MS37"/>
<feature type="domain" description="Terminase ATPase subunit N-terminal" evidence="1">
    <location>
        <begin position="9"/>
        <end position="43"/>
    </location>
</feature>
<sequence>MPPHNVSDDLKRQAVHLFLGGLPRAEVATLMGVKIRSLFNWAKLVRDTGDVVTKATVPRGRPRVLTTAILHHLADLLKAYPTLYIDEILQWLAIYHDTPISLTQLCRNLHDANLTYKVVQRAPLERDAEDQLVWKKMIMSKYRASQL</sequence>
<proteinExistence type="predicted"/>
<dbReference type="InterPro" id="IPR009057">
    <property type="entry name" value="Homeodomain-like_sf"/>
</dbReference>
<dbReference type="Proteomes" id="UP000027195">
    <property type="component" value="Unassembled WGS sequence"/>
</dbReference>
<accession>A0A067MS37</accession>